<gene>
    <name evidence="2" type="ORF">GCM10010357_66330</name>
</gene>
<reference evidence="2 3" key="1">
    <citation type="journal article" date="2019" name="Int. J. Syst. Evol. Microbiol.">
        <title>The Global Catalogue of Microorganisms (GCM) 10K type strain sequencing project: providing services to taxonomists for standard genome sequencing and annotation.</title>
        <authorList>
            <consortium name="The Broad Institute Genomics Platform"/>
            <consortium name="The Broad Institute Genome Sequencing Center for Infectious Disease"/>
            <person name="Wu L."/>
            <person name="Ma J."/>
        </authorList>
    </citation>
    <scope>NUCLEOTIDE SEQUENCE [LARGE SCALE GENOMIC DNA]</scope>
    <source>
        <strain evidence="2 3">JCM 4788</strain>
    </source>
</reference>
<dbReference type="CDD" id="cd00093">
    <property type="entry name" value="HTH_XRE"/>
    <property type="match status" value="1"/>
</dbReference>
<protein>
    <recommendedName>
        <fullName evidence="1">HTH cro/C1-type domain-containing protein</fullName>
    </recommendedName>
</protein>
<dbReference type="SMART" id="SM00530">
    <property type="entry name" value="HTH_XRE"/>
    <property type="match status" value="1"/>
</dbReference>
<evidence type="ECO:0000313" key="2">
    <source>
        <dbReference type="EMBL" id="GAA0435596.1"/>
    </source>
</evidence>
<dbReference type="Proteomes" id="UP001500879">
    <property type="component" value="Unassembled WGS sequence"/>
</dbReference>
<sequence>MTQDFAEWLVGMLKQRGMSQKALADLIEVTPAAVNAWVSGRSEPRYEKITAIAEALGVTVEDAVSRRSPGAASSELSWIFRKAPADGGREGGNAAAFAFTASLEVLAREAVQNSLDERLSGSDAVTSRFVLHELTGQRLHSFLKALQWSEIEKHLHAAADPGQKVGRVLRDGLQELERTQRLVLLRVDDFNASGLTGPEYADGRFARVMRRTLDSGKAGTQGGSYGLGKAALWAASRFGLVLVNSSLSESQDGRRERRMAGRLELPWHALGADEYAGPAWFGVADHERDDAARSWWGDRPTAESLYLERDDLSPGTSFLVVGAYDGSGDTEELEGMHERLVEGVARNFWASMVGGENSSPLLRASVESWRNGRPVQSREVIDPHRYEPARSRAVMAFLDGRTVPELTARDDVLQMGVTLKLPRLKGPVVPDSTVPDSHDAVLLITPAGEEEGKTDHISYMRSTRMVVRDKKVGDLPLGHRSFQAVLLAGAATGKRSADAEAAELLLRAAEPPDHNDWIGTEDLTATYERGARQCVLNFKRDAEQSVRDALRMQEIDRIEDEGPEVLKELLRLDPPKSSRTQGFPTVHSASGEPDARSAWRVRVEVKYPDSEDPWVIAPVVRFVGRDGGGIPVRWDGSLEPVRNCELTEGGNLLLTGSRRAVFTGVTDPDSHPVPAAMSCIEVDVPRAKETTA</sequence>
<accession>A0ABN0Z685</accession>
<dbReference type="Pfam" id="PF01381">
    <property type="entry name" value="HTH_3"/>
    <property type="match status" value="1"/>
</dbReference>
<organism evidence="2 3">
    <name type="scientific">Streptomyces luteireticuli</name>
    <dbReference type="NCBI Taxonomy" id="173858"/>
    <lineage>
        <taxon>Bacteria</taxon>
        <taxon>Bacillati</taxon>
        <taxon>Actinomycetota</taxon>
        <taxon>Actinomycetes</taxon>
        <taxon>Kitasatosporales</taxon>
        <taxon>Streptomycetaceae</taxon>
        <taxon>Streptomyces</taxon>
    </lineage>
</organism>
<dbReference type="PROSITE" id="PS50943">
    <property type="entry name" value="HTH_CROC1"/>
    <property type="match status" value="1"/>
</dbReference>
<dbReference type="InterPro" id="IPR010982">
    <property type="entry name" value="Lambda_DNA-bd_dom_sf"/>
</dbReference>
<dbReference type="EMBL" id="BAAABX010000084">
    <property type="protein sequence ID" value="GAA0435596.1"/>
    <property type="molecule type" value="Genomic_DNA"/>
</dbReference>
<name>A0ABN0Z685_9ACTN</name>
<dbReference type="InterPro" id="IPR001387">
    <property type="entry name" value="Cro/C1-type_HTH"/>
</dbReference>
<keyword evidence="3" id="KW-1185">Reference proteome</keyword>
<comment type="caution">
    <text evidence="2">The sequence shown here is derived from an EMBL/GenBank/DDBJ whole genome shotgun (WGS) entry which is preliminary data.</text>
</comment>
<dbReference type="RefSeq" id="WP_344032332.1">
    <property type="nucleotide sequence ID" value="NZ_BAAABX010000084.1"/>
</dbReference>
<dbReference type="Gene3D" id="1.10.260.40">
    <property type="entry name" value="lambda repressor-like DNA-binding domains"/>
    <property type="match status" value="1"/>
</dbReference>
<feature type="domain" description="HTH cro/C1-type" evidence="1">
    <location>
        <begin position="14"/>
        <end position="63"/>
    </location>
</feature>
<evidence type="ECO:0000313" key="3">
    <source>
        <dbReference type="Proteomes" id="UP001500879"/>
    </source>
</evidence>
<evidence type="ECO:0000259" key="1">
    <source>
        <dbReference type="PROSITE" id="PS50943"/>
    </source>
</evidence>
<dbReference type="SUPFAM" id="SSF47413">
    <property type="entry name" value="lambda repressor-like DNA-binding domains"/>
    <property type="match status" value="1"/>
</dbReference>
<proteinExistence type="predicted"/>